<keyword evidence="5" id="KW-1185">Reference proteome</keyword>
<comment type="similarity">
    <text evidence="1">Belongs to the ParD antitoxin family.</text>
</comment>
<dbReference type="PANTHER" id="PTHR36582:SF2">
    <property type="entry name" value="ANTITOXIN PARD"/>
    <property type="match status" value="1"/>
</dbReference>
<reference evidence="5" key="1">
    <citation type="submission" date="2016-08" db="EMBL/GenBank/DDBJ databases">
        <authorList>
            <person name="Merda D."/>
            <person name="Briand M."/>
            <person name="Taghouti G."/>
            <person name="Carrere S."/>
            <person name="Gouzy J."/>
            <person name="Portier P."/>
            <person name="Jacques M.-A."/>
            <person name="Fischer-Le Saux M."/>
        </authorList>
    </citation>
    <scope>NUCLEOTIDE SEQUENCE [LARGE SCALE GENOMIC DNA]</scope>
    <source>
        <strain evidence="5">CFBP4643</strain>
    </source>
</reference>
<accession>A0A2S7D8C8</accession>
<gene>
    <name evidence="4" type="ORF">XpiCFBP4643_00415</name>
</gene>
<evidence type="ECO:0000256" key="1">
    <source>
        <dbReference type="ARBA" id="ARBA00008580"/>
    </source>
</evidence>
<dbReference type="InterPro" id="IPR010985">
    <property type="entry name" value="Ribbon_hlx_hlx"/>
</dbReference>
<dbReference type="EMBL" id="MDEI01000001">
    <property type="protein sequence ID" value="PPU70080.1"/>
    <property type="molecule type" value="Genomic_DNA"/>
</dbReference>
<dbReference type="InterPro" id="IPR022789">
    <property type="entry name" value="ParD"/>
</dbReference>
<dbReference type="OrthoDB" id="9811310at2"/>
<evidence type="ECO:0000313" key="5">
    <source>
        <dbReference type="Proteomes" id="UP000238191"/>
    </source>
</evidence>
<dbReference type="PANTHER" id="PTHR36582">
    <property type="entry name" value="ANTITOXIN PARD"/>
    <property type="match status" value="1"/>
</dbReference>
<comment type="caution">
    <text evidence="4">The sequence shown here is derived from an EMBL/GenBank/DDBJ whole genome shotgun (WGS) entry which is preliminary data.</text>
</comment>
<comment type="function">
    <text evidence="3">Antitoxin component of a type II toxin-antitoxin (TA) system. Neutralizes the effect of toxin ParE.</text>
</comment>
<proteinExistence type="inferred from homology"/>
<name>A0A2S7D8C8_9XANT</name>
<dbReference type="AlphaFoldDB" id="A0A2S7D8C8"/>
<evidence type="ECO:0000256" key="2">
    <source>
        <dbReference type="ARBA" id="ARBA00017940"/>
    </source>
</evidence>
<dbReference type="SUPFAM" id="SSF47598">
    <property type="entry name" value="Ribbon-helix-helix"/>
    <property type="match status" value="1"/>
</dbReference>
<protein>
    <recommendedName>
        <fullName evidence="2">Antitoxin ParD</fullName>
    </recommendedName>
</protein>
<sequence length="80" mass="8556">MATMKISLPDELQAVVDQQVPEHASGSGSECLQALIRRQRDVQLLRGVLMDGANSGPAIAMGAEVFQTLRARAHAWAADV</sequence>
<dbReference type="GO" id="GO:0006355">
    <property type="term" value="P:regulation of DNA-templated transcription"/>
    <property type="evidence" value="ECO:0007669"/>
    <property type="project" value="InterPro"/>
</dbReference>
<evidence type="ECO:0000256" key="3">
    <source>
        <dbReference type="ARBA" id="ARBA00037106"/>
    </source>
</evidence>
<dbReference type="Proteomes" id="UP000238191">
    <property type="component" value="Unassembled WGS sequence"/>
</dbReference>
<organism evidence="4 5">
    <name type="scientific">Xanthomonas pisi</name>
    <dbReference type="NCBI Taxonomy" id="56457"/>
    <lineage>
        <taxon>Bacteria</taxon>
        <taxon>Pseudomonadati</taxon>
        <taxon>Pseudomonadota</taxon>
        <taxon>Gammaproteobacteria</taxon>
        <taxon>Lysobacterales</taxon>
        <taxon>Lysobacteraceae</taxon>
        <taxon>Xanthomonas</taxon>
    </lineage>
</organism>
<evidence type="ECO:0000313" key="4">
    <source>
        <dbReference type="EMBL" id="PPU70080.1"/>
    </source>
</evidence>